<sequence length="391" mass="43868">MGTIKSLILYDLSLGIKRQTSFFLFICNFDMCNSLRWICLKSTVIATLIILSSSVGSLKGILMSLRAFLLQITWVIFLPMNAHADVELIDLQSHKLEYKIQRNGVLDFKHLTNLSFRTSGFLQRLEVEEGDMLELGQEIARLDDTDLQANLYSAQASYRKASGDLKRAKELFKKKTVSEDFLELAIRDERNSKTNLELAKYDIESAVIVAPFSAAVVDRLVQPGELLPAGNPAYQVAALDDNYVVKLELTQDERRLVSLGDKAQVFFDVAKANNGQSVAAQITKITARADPVSGMFFIELTIEQAVPVGFAGQWVNVSINGRSEEEVFAVPFAAISKMKDLNVTMVEFRENSYQIIETRPLYIDQEFFYVTAASKSISLVSNGWHLLDLQH</sequence>
<dbReference type="Gene3D" id="1.10.287.470">
    <property type="entry name" value="Helix hairpin bin"/>
    <property type="match status" value="1"/>
</dbReference>
<dbReference type="Gene3D" id="2.40.50.100">
    <property type="match status" value="1"/>
</dbReference>
<protein>
    <submittedName>
        <fullName evidence="2">Efflux RND transporter periplasmic adaptor subunit</fullName>
    </submittedName>
</protein>
<comment type="caution">
    <text evidence="2">The sequence shown here is derived from an EMBL/GenBank/DDBJ whole genome shotgun (WGS) entry which is preliminary data.</text>
</comment>
<dbReference type="EMBL" id="RAQO01000009">
    <property type="protein sequence ID" value="RKF14370.1"/>
    <property type="molecule type" value="Genomic_DNA"/>
</dbReference>
<dbReference type="NCBIfam" id="TIGR01730">
    <property type="entry name" value="RND_mfp"/>
    <property type="match status" value="1"/>
</dbReference>
<evidence type="ECO:0000313" key="2">
    <source>
        <dbReference type="EMBL" id="RKF14370.1"/>
    </source>
</evidence>
<accession>A0A420E6V5</accession>
<keyword evidence="3" id="KW-1185">Reference proteome</keyword>
<evidence type="ECO:0000313" key="3">
    <source>
        <dbReference type="Proteomes" id="UP000286482"/>
    </source>
</evidence>
<reference evidence="2 3" key="1">
    <citation type="submission" date="2018-09" db="EMBL/GenBank/DDBJ databases">
        <authorList>
            <person name="Wang Z."/>
        </authorList>
    </citation>
    <scope>NUCLEOTIDE SEQUENCE [LARGE SCALE GENOMIC DNA]</scope>
    <source>
        <strain evidence="2 3">ALS 81</strain>
    </source>
</reference>
<dbReference type="AlphaFoldDB" id="A0A420E6V5"/>
<name>A0A420E6V5_9ALTE</name>
<dbReference type="PANTHER" id="PTHR30469">
    <property type="entry name" value="MULTIDRUG RESISTANCE PROTEIN MDTA"/>
    <property type="match status" value="1"/>
</dbReference>
<gene>
    <name evidence="2" type="ORF">DBZ36_17090</name>
</gene>
<proteinExistence type="inferred from homology"/>
<organism evidence="2 3">
    <name type="scientific">Alginatibacterium sediminis</name>
    <dbReference type="NCBI Taxonomy" id="2164068"/>
    <lineage>
        <taxon>Bacteria</taxon>
        <taxon>Pseudomonadati</taxon>
        <taxon>Pseudomonadota</taxon>
        <taxon>Gammaproteobacteria</taxon>
        <taxon>Alteromonadales</taxon>
        <taxon>Alteromonadaceae</taxon>
        <taxon>Alginatibacterium</taxon>
    </lineage>
</organism>
<dbReference type="SUPFAM" id="SSF111369">
    <property type="entry name" value="HlyD-like secretion proteins"/>
    <property type="match status" value="1"/>
</dbReference>
<dbReference type="GO" id="GO:1990281">
    <property type="term" value="C:efflux pump complex"/>
    <property type="evidence" value="ECO:0007669"/>
    <property type="project" value="TreeGrafter"/>
</dbReference>
<evidence type="ECO:0000256" key="1">
    <source>
        <dbReference type="ARBA" id="ARBA00009477"/>
    </source>
</evidence>
<comment type="similarity">
    <text evidence="1">Belongs to the membrane fusion protein (MFP) (TC 8.A.1) family.</text>
</comment>
<dbReference type="InterPro" id="IPR006143">
    <property type="entry name" value="RND_pump_MFP"/>
</dbReference>
<dbReference type="GO" id="GO:0015562">
    <property type="term" value="F:efflux transmembrane transporter activity"/>
    <property type="evidence" value="ECO:0007669"/>
    <property type="project" value="TreeGrafter"/>
</dbReference>
<dbReference type="Proteomes" id="UP000286482">
    <property type="component" value="Unassembled WGS sequence"/>
</dbReference>